<dbReference type="InterPro" id="IPR020476">
    <property type="entry name" value="Nudix_hydrolase"/>
</dbReference>
<dbReference type="AlphaFoldDB" id="A0A7H0IMP4"/>
<dbReference type="KEGG" id="sroi:IAG44_34455"/>
<name>A0A7H0IMP4_9ACTN</name>
<evidence type="ECO:0000256" key="4">
    <source>
        <dbReference type="RuleBase" id="RU003476"/>
    </source>
</evidence>
<dbReference type="Pfam" id="PF00293">
    <property type="entry name" value="NUDIX"/>
    <property type="match status" value="1"/>
</dbReference>
<keyword evidence="3 4" id="KW-0378">Hydrolase</keyword>
<dbReference type="GO" id="GO:0016787">
    <property type="term" value="F:hydrolase activity"/>
    <property type="evidence" value="ECO:0007669"/>
    <property type="project" value="UniProtKB-KW"/>
</dbReference>
<dbReference type="PROSITE" id="PS00893">
    <property type="entry name" value="NUDIX_BOX"/>
    <property type="match status" value="1"/>
</dbReference>
<sequence length="390" mass="42234">MEVPVPQSPESVNAAVWQTYAEHHLRRGTPVEDADRVDWGFPGVGPGTEFLGELTGRRVLDLGCGLARHAAHLVTAHGARVDAVDASPGQIERARARYGDLPGLRLITADAVDHLRATAEPYDVVYAVGSLPYIDPYRLLPALATALAPGAVLCFSVLHTDSDGAGPSGTVTARPEPLRLAGGGEESVRMWVLEPELWEGLLTEHGLSVDRVETVASPDPANPASYRVFRARRPPRTTSRPRTNLPPVPHAALGVGAILHGPRGLLLGRHRRGTWELPGGTSEPGERLEETVVRELREETGIEADARDVRLLGTLLDHVDGVVRVTVGAVVEKWRGEPSDQPGERVGDWRWYPLDRLPPSLFVCSAQSLTAWRPGLPIDHAPAHFTPFRG</sequence>
<dbReference type="GO" id="GO:0008168">
    <property type="term" value="F:methyltransferase activity"/>
    <property type="evidence" value="ECO:0007669"/>
    <property type="project" value="UniProtKB-ARBA"/>
</dbReference>
<dbReference type="InterPro" id="IPR029063">
    <property type="entry name" value="SAM-dependent_MTases_sf"/>
</dbReference>
<dbReference type="PANTHER" id="PTHR43046">
    <property type="entry name" value="GDP-MANNOSE MANNOSYL HYDROLASE"/>
    <property type="match status" value="1"/>
</dbReference>
<dbReference type="SUPFAM" id="SSF53335">
    <property type="entry name" value="S-adenosyl-L-methionine-dependent methyltransferases"/>
    <property type="match status" value="1"/>
</dbReference>
<evidence type="ECO:0000256" key="1">
    <source>
        <dbReference type="ARBA" id="ARBA00001946"/>
    </source>
</evidence>
<evidence type="ECO:0000313" key="6">
    <source>
        <dbReference type="EMBL" id="QNP74060.1"/>
    </source>
</evidence>
<feature type="domain" description="Nudix hydrolase" evidence="5">
    <location>
        <begin position="248"/>
        <end position="375"/>
    </location>
</feature>
<organism evidence="6 7">
    <name type="scientific">Streptomyces roseirectus</name>
    <dbReference type="NCBI Taxonomy" id="2768066"/>
    <lineage>
        <taxon>Bacteria</taxon>
        <taxon>Bacillati</taxon>
        <taxon>Actinomycetota</taxon>
        <taxon>Actinomycetes</taxon>
        <taxon>Kitasatosporales</taxon>
        <taxon>Streptomycetaceae</taxon>
        <taxon>Streptomyces</taxon>
    </lineage>
</organism>
<dbReference type="CDD" id="cd02440">
    <property type="entry name" value="AdoMet_MTases"/>
    <property type="match status" value="1"/>
</dbReference>
<comment type="cofactor">
    <cofactor evidence="1">
        <name>Mg(2+)</name>
        <dbReference type="ChEBI" id="CHEBI:18420"/>
    </cofactor>
</comment>
<dbReference type="InterPro" id="IPR041698">
    <property type="entry name" value="Methyltransf_25"/>
</dbReference>
<evidence type="ECO:0000259" key="5">
    <source>
        <dbReference type="PROSITE" id="PS51462"/>
    </source>
</evidence>
<comment type="similarity">
    <text evidence="2 4">Belongs to the Nudix hydrolase family.</text>
</comment>
<gene>
    <name evidence="6" type="ORF">IAG44_34455</name>
</gene>
<proteinExistence type="inferred from homology"/>
<dbReference type="PANTHER" id="PTHR43046:SF2">
    <property type="entry name" value="8-OXO-DGTP DIPHOSPHATASE-RELATED"/>
    <property type="match status" value="1"/>
</dbReference>
<dbReference type="PROSITE" id="PS51462">
    <property type="entry name" value="NUDIX"/>
    <property type="match status" value="1"/>
</dbReference>
<dbReference type="InterPro" id="IPR015797">
    <property type="entry name" value="NUDIX_hydrolase-like_dom_sf"/>
</dbReference>
<dbReference type="Gene3D" id="3.90.79.10">
    <property type="entry name" value="Nucleoside Triphosphate Pyrophosphohydrolase"/>
    <property type="match status" value="1"/>
</dbReference>
<evidence type="ECO:0000256" key="3">
    <source>
        <dbReference type="ARBA" id="ARBA00022801"/>
    </source>
</evidence>
<reference evidence="6 7" key="1">
    <citation type="submission" date="2020-08" db="EMBL/GenBank/DDBJ databases">
        <title>A novel species.</title>
        <authorList>
            <person name="Gao J."/>
        </authorList>
    </citation>
    <scope>NUCLEOTIDE SEQUENCE [LARGE SCALE GENOMIC DNA]</scope>
    <source>
        <strain evidence="6 7">CRXT-G-22</strain>
    </source>
</reference>
<accession>A0A7H0IMP4</accession>
<dbReference type="Pfam" id="PF13649">
    <property type="entry name" value="Methyltransf_25"/>
    <property type="match status" value="1"/>
</dbReference>
<evidence type="ECO:0000256" key="2">
    <source>
        <dbReference type="ARBA" id="ARBA00005582"/>
    </source>
</evidence>
<dbReference type="InterPro" id="IPR000086">
    <property type="entry name" value="NUDIX_hydrolase_dom"/>
</dbReference>
<keyword evidence="7" id="KW-1185">Reference proteome</keyword>
<dbReference type="Gene3D" id="3.40.50.150">
    <property type="entry name" value="Vaccinia Virus protein VP39"/>
    <property type="match status" value="1"/>
</dbReference>
<protein>
    <submittedName>
        <fullName evidence="6">NUDIX domain-containing protein</fullName>
    </submittedName>
</protein>
<dbReference type="EMBL" id="CP060828">
    <property type="protein sequence ID" value="QNP74060.1"/>
    <property type="molecule type" value="Genomic_DNA"/>
</dbReference>
<dbReference type="InterPro" id="IPR020084">
    <property type="entry name" value="NUDIX_hydrolase_CS"/>
</dbReference>
<evidence type="ECO:0000313" key="7">
    <source>
        <dbReference type="Proteomes" id="UP000516052"/>
    </source>
</evidence>
<dbReference type="PRINTS" id="PR00502">
    <property type="entry name" value="NUDIXFAMILY"/>
</dbReference>
<dbReference type="Proteomes" id="UP000516052">
    <property type="component" value="Chromosome"/>
</dbReference>
<dbReference type="SUPFAM" id="SSF55811">
    <property type="entry name" value="Nudix"/>
    <property type="match status" value="1"/>
</dbReference>